<reference evidence="3" key="1">
    <citation type="journal article" date="2019" name="Int. J. Syst. Evol. Microbiol.">
        <title>The Global Catalogue of Microorganisms (GCM) 10K type strain sequencing project: providing services to taxonomists for standard genome sequencing and annotation.</title>
        <authorList>
            <consortium name="The Broad Institute Genomics Platform"/>
            <consortium name="The Broad Institute Genome Sequencing Center for Infectious Disease"/>
            <person name="Wu L."/>
            <person name="Ma J."/>
        </authorList>
    </citation>
    <scope>NUCLEOTIDE SEQUENCE [LARGE SCALE GENOMIC DNA]</scope>
    <source>
        <strain evidence="3">CCM 8689</strain>
    </source>
</reference>
<accession>A0ABV8NN81</accession>
<protein>
    <submittedName>
        <fullName evidence="2">Uncharacterized protein</fullName>
    </submittedName>
</protein>
<name>A0ABV8NN81_9SPHI</name>
<dbReference type="Proteomes" id="UP001595792">
    <property type="component" value="Unassembled WGS sequence"/>
</dbReference>
<keyword evidence="3" id="KW-1185">Reference proteome</keyword>
<gene>
    <name evidence="2" type="ORF">ACFOUY_17395</name>
</gene>
<keyword evidence="1" id="KW-0472">Membrane</keyword>
<dbReference type="EMBL" id="JBHSBY010000139">
    <property type="protein sequence ID" value="MFC4198485.1"/>
    <property type="molecule type" value="Genomic_DNA"/>
</dbReference>
<comment type="caution">
    <text evidence="2">The sequence shown here is derived from an EMBL/GenBank/DDBJ whole genome shotgun (WGS) entry which is preliminary data.</text>
</comment>
<feature type="transmembrane region" description="Helical" evidence="1">
    <location>
        <begin position="6"/>
        <end position="24"/>
    </location>
</feature>
<organism evidence="2 3">
    <name type="scientific">Pedobacter jamesrossensis</name>
    <dbReference type="NCBI Taxonomy" id="1908238"/>
    <lineage>
        <taxon>Bacteria</taxon>
        <taxon>Pseudomonadati</taxon>
        <taxon>Bacteroidota</taxon>
        <taxon>Sphingobacteriia</taxon>
        <taxon>Sphingobacteriales</taxon>
        <taxon>Sphingobacteriaceae</taxon>
        <taxon>Pedobacter</taxon>
    </lineage>
</organism>
<keyword evidence="1" id="KW-0812">Transmembrane</keyword>
<evidence type="ECO:0000313" key="2">
    <source>
        <dbReference type="EMBL" id="MFC4198485.1"/>
    </source>
</evidence>
<evidence type="ECO:0000256" key="1">
    <source>
        <dbReference type="SAM" id="Phobius"/>
    </source>
</evidence>
<keyword evidence="1" id="KW-1133">Transmembrane helix</keyword>
<proteinExistence type="predicted"/>
<evidence type="ECO:0000313" key="3">
    <source>
        <dbReference type="Proteomes" id="UP001595792"/>
    </source>
</evidence>
<dbReference type="RefSeq" id="WP_378962481.1">
    <property type="nucleotide sequence ID" value="NZ_JBHRXC010000016.1"/>
</dbReference>
<sequence>MSWTNFTIYLALAYFFYYAFNFLIDFTLSGKKIGSSEDSADAGVNYQVENPELPIEVYSAGAAEHSELSVPELLSSGETGSSGEQRFEQLMQAASQELIECTKRML</sequence>